<name>A0A0M6Y345_9HYPH</name>
<dbReference type="EMBL" id="CXST01000001">
    <property type="protein sequence ID" value="CTQ43421.1"/>
    <property type="molecule type" value="Genomic_DNA"/>
</dbReference>
<evidence type="ECO:0000313" key="1">
    <source>
        <dbReference type="EMBL" id="CTQ43421.1"/>
    </source>
</evidence>
<evidence type="ECO:0000313" key="2">
    <source>
        <dbReference type="Proteomes" id="UP000048926"/>
    </source>
</evidence>
<gene>
    <name evidence="1" type="ORF">LAL4801_01859</name>
</gene>
<organism evidence="1 2">
    <name type="scientific">Roseibium aggregatum</name>
    <dbReference type="NCBI Taxonomy" id="187304"/>
    <lineage>
        <taxon>Bacteria</taxon>
        <taxon>Pseudomonadati</taxon>
        <taxon>Pseudomonadota</taxon>
        <taxon>Alphaproteobacteria</taxon>
        <taxon>Hyphomicrobiales</taxon>
        <taxon>Stappiaceae</taxon>
        <taxon>Roseibium</taxon>
    </lineage>
</organism>
<proteinExistence type="predicted"/>
<accession>A0A0M6Y345</accession>
<reference evidence="2" key="1">
    <citation type="submission" date="2015-07" db="EMBL/GenBank/DDBJ databases">
        <authorList>
            <person name="Rodrigo-Torres Lidia"/>
            <person name="Arahal R.David."/>
        </authorList>
    </citation>
    <scope>NUCLEOTIDE SEQUENCE [LARGE SCALE GENOMIC DNA]</scope>
    <source>
        <strain evidence="2">CECT 4801</strain>
    </source>
</reference>
<dbReference type="Proteomes" id="UP000048926">
    <property type="component" value="Unassembled WGS sequence"/>
</dbReference>
<protein>
    <submittedName>
        <fullName evidence="1">Uncharacterized protein</fullName>
    </submittedName>
</protein>
<dbReference type="AlphaFoldDB" id="A0A0M6Y345"/>
<sequence length="115" mass="13420">MTRFFIKFIAAYLLVFLSVNELKAKENFCTEEWIPYDFTMIDDLLLINRAYHSARCQKLEGKTFVCREKWPSSDDVSVYQVHAEVLETGDLAFWSTDVDPSSEPWIIPRCEELTG</sequence>
<keyword evidence="2" id="KW-1185">Reference proteome</keyword>